<dbReference type="GO" id="GO:0005975">
    <property type="term" value="P:carbohydrate metabolic process"/>
    <property type="evidence" value="ECO:0007669"/>
    <property type="project" value="InterPro"/>
</dbReference>
<evidence type="ECO:0000256" key="1">
    <source>
        <dbReference type="ARBA" id="ARBA00001913"/>
    </source>
</evidence>
<dbReference type="GO" id="GO:0005509">
    <property type="term" value="F:calcium ion binding"/>
    <property type="evidence" value="ECO:0007669"/>
    <property type="project" value="InterPro"/>
</dbReference>
<dbReference type="InterPro" id="IPR013776">
    <property type="entry name" value="A-amylase_thermo"/>
</dbReference>
<dbReference type="InterPro" id="IPR015237">
    <property type="entry name" value="Alpha-amylase_C_pro"/>
</dbReference>
<dbReference type="Gene3D" id="3.20.20.80">
    <property type="entry name" value="Glycosidases"/>
    <property type="match status" value="1"/>
</dbReference>
<dbReference type="PIRSF" id="PIRSF001021">
    <property type="entry name" value="Alph-amls_thrmst"/>
    <property type="match status" value="1"/>
</dbReference>
<keyword evidence="9" id="KW-1185">Reference proteome</keyword>
<dbReference type="Pfam" id="PF09154">
    <property type="entry name" value="Alpha-amy_C_pro"/>
    <property type="match status" value="1"/>
</dbReference>
<dbReference type="PANTHER" id="PTHR43447">
    <property type="entry name" value="ALPHA-AMYLASE"/>
    <property type="match status" value="1"/>
</dbReference>
<comment type="caution">
    <text evidence="8">The sequence shown here is derived from an EMBL/GenBank/DDBJ whole genome shotgun (WGS) entry which is preliminary data.</text>
</comment>
<organism evidence="8 9">
    <name type="scientific">Naganishia liquefaciens</name>
    <dbReference type="NCBI Taxonomy" id="104408"/>
    <lineage>
        <taxon>Eukaryota</taxon>
        <taxon>Fungi</taxon>
        <taxon>Dikarya</taxon>
        <taxon>Basidiomycota</taxon>
        <taxon>Agaricomycotina</taxon>
        <taxon>Tremellomycetes</taxon>
        <taxon>Filobasidiales</taxon>
        <taxon>Filobasidiaceae</taxon>
        <taxon>Naganishia</taxon>
    </lineage>
</organism>
<dbReference type="InterPro" id="IPR013780">
    <property type="entry name" value="Glyco_hydro_b"/>
</dbReference>
<keyword evidence="6" id="KW-0326">Glycosidase</keyword>
<reference evidence="8" key="1">
    <citation type="submission" date="2020-07" db="EMBL/GenBank/DDBJ databases">
        <title>Draft Genome Sequence of a Deep-Sea Yeast, Naganishia (Cryptococcus) liquefaciens strain N6.</title>
        <authorList>
            <person name="Han Y.W."/>
            <person name="Kajitani R."/>
            <person name="Morimoto H."/>
            <person name="Parhat M."/>
            <person name="Tsubouchi H."/>
            <person name="Bakenova O."/>
            <person name="Ogata M."/>
            <person name="Argunhan B."/>
            <person name="Aoki R."/>
            <person name="Kajiwara S."/>
            <person name="Itoh T."/>
            <person name="Iwasaki H."/>
        </authorList>
    </citation>
    <scope>NUCLEOTIDE SEQUENCE</scope>
    <source>
        <strain evidence="8">N6</strain>
    </source>
</reference>
<evidence type="ECO:0000259" key="7">
    <source>
        <dbReference type="SMART" id="SM00642"/>
    </source>
</evidence>
<evidence type="ECO:0000313" key="9">
    <source>
        <dbReference type="Proteomes" id="UP000620104"/>
    </source>
</evidence>
<gene>
    <name evidence="8" type="ORF">NliqN6_1241</name>
</gene>
<dbReference type="Gene3D" id="2.40.30.140">
    <property type="match status" value="1"/>
</dbReference>
<dbReference type="SMART" id="SM00642">
    <property type="entry name" value="Aamy"/>
    <property type="match status" value="1"/>
</dbReference>
<proteinExistence type="inferred from homology"/>
<dbReference type="Gene3D" id="2.60.40.1180">
    <property type="entry name" value="Golgi alpha-mannosidase II"/>
    <property type="match status" value="1"/>
</dbReference>
<sequence length="508" mass="57637">MADSADKQHRDGKAESNFTMIQFFEWYLPADGTHWNRFRDQSERLASMGITAAWLPPPYKGSAGENDVGYGTYDLWDLGEFDQKGSVRTKYGTKEQLLEAISTAKSNGIITYIDAVLNHKMGGDEKETFLATMVDEHDRTKDVSEKHDIQAWTKFTFPGRGDKYSSMKWNFNHFSGCDWDAASETKAIFRIQGDGKYWAEGVNKENANYDFLMGNDLDTDHKEVREELFKWGEWILKETGASGFRFDAVKHIDVGFIRDFVKHIRATSKSDNIFGCGEYWQDSFETTNKYLDDIGVQFTVFDAPLHYNFKEAGEAKANFDLRKIWDGSIVQARPVDAVTCVENHDTQPGQALESWVSSGFKPLAYALILLRVDGYPCVFYGDLYGCGGENPQEPMTQLEDFIRARKLYAYGDVRDYWDHPNCVGWVRTGAESHPDGCAVVICNGSEGVKRMEVGKEHSGEVWTDVLGWHTGEVTIGEDGWAEFRCPAESVSIWVKKDAKGREEFSKCH</sequence>
<protein>
    <recommendedName>
        <fullName evidence="7">Glycosyl hydrolase family 13 catalytic domain-containing protein</fullName>
    </recommendedName>
</protein>
<keyword evidence="5" id="KW-0119">Carbohydrate metabolism</keyword>
<comment type="cofactor">
    <cofactor evidence="1">
        <name>Ca(2+)</name>
        <dbReference type="ChEBI" id="CHEBI:29108"/>
    </cofactor>
</comment>
<evidence type="ECO:0000256" key="5">
    <source>
        <dbReference type="ARBA" id="ARBA00023277"/>
    </source>
</evidence>
<keyword evidence="3" id="KW-0479">Metal-binding</keyword>
<dbReference type="SUPFAM" id="SSF51445">
    <property type="entry name" value="(Trans)glycosidases"/>
    <property type="match status" value="1"/>
</dbReference>
<name>A0A8H3TPY6_9TREE</name>
<dbReference type="NCBIfam" id="NF006968">
    <property type="entry name" value="PRK09441.1-1"/>
    <property type="match status" value="1"/>
</dbReference>
<evidence type="ECO:0000256" key="4">
    <source>
        <dbReference type="ARBA" id="ARBA00022801"/>
    </source>
</evidence>
<dbReference type="SUPFAM" id="SSF51011">
    <property type="entry name" value="Glycosyl hydrolase domain"/>
    <property type="match status" value="1"/>
</dbReference>
<evidence type="ECO:0000313" key="8">
    <source>
        <dbReference type="EMBL" id="GHJ84839.1"/>
    </source>
</evidence>
<evidence type="ECO:0000256" key="2">
    <source>
        <dbReference type="ARBA" id="ARBA00008061"/>
    </source>
</evidence>
<dbReference type="NCBIfam" id="NF006969">
    <property type="entry name" value="PRK09441.1-2"/>
    <property type="match status" value="1"/>
</dbReference>
<dbReference type="GO" id="GO:0004553">
    <property type="term" value="F:hydrolase activity, hydrolyzing O-glycosyl compounds"/>
    <property type="evidence" value="ECO:0007669"/>
    <property type="project" value="InterPro"/>
</dbReference>
<dbReference type="CDD" id="cd11318">
    <property type="entry name" value="AmyAc_bac_fung_AmyA"/>
    <property type="match status" value="1"/>
</dbReference>
<evidence type="ECO:0000256" key="3">
    <source>
        <dbReference type="ARBA" id="ARBA00022723"/>
    </source>
</evidence>
<dbReference type="AlphaFoldDB" id="A0A8H3TPY6"/>
<feature type="domain" description="Glycosyl hydrolase family 13 catalytic" evidence="7">
    <location>
        <begin position="18"/>
        <end position="418"/>
    </location>
</feature>
<keyword evidence="4" id="KW-0378">Hydrolase</keyword>
<dbReference type="Proteomes" id="UP000620104">
    <property type="component" value="Unassembled WGS sequence"/>
</dbReference>
<evidence type="ECO:0000256" key="6">
    <source>
        <dbReference type="ARBA" id="ARBA00023295"/>
    </source>
</evidence>
<dbReference type="InterPro" id="IPR017853">
    <property type="entry name" value="GH"/>
</dbReference>
<accession>A0A8H3TPY6</accession>
<comment type="similarity">
    <text evidence="2">Belongs to the glycosyl hydrolase 13 family.</text>
</comment>
<dbReference type="InterPro" id="IPR006047">
    <property type="entry name" value="GH13_cat_dom"/>
</dbReference>
<dbReference type="OrthoDB" id="550577at2759"/>
<dbReference type="EMBL" id="BLZA01000009">
    <property type="protein sequence ID" value="GHJ84839.1"/>
    <property type="molecule type" value="Genomic_DNA"/>
</dbReference>
<dbReference type="Pfam" id="PF00128">
    <property type="entry name" value="Alpha-amylase"/>
    <property type="match status" value="1"/>
</dbReference>